<dbReference type="PANTHER" id="PTHR46836">
    <property type="entry name" value="AFADIN"/>
    <property type="match status" value="1"/>
</dbReference>
<accession>A0A8X8ZV31</accession>
<proteinExistence type="predicted"/>
<organism evidence="3">
    <name type="scientific">Salvia splendens</name>
    <name type="common">Scarlet sage</name>
    <dbReference type="NCBI Taxonomy" id="180675"/>
    <lineage>
        <taxon>Eukaryota</taxon>
        <taxon>Viridiplantae</taxon>
        <taxon>Streptophyta</taxon>
        <taxon>Embryophyta</taxon>
        <taxon>Tracheophyta</taxon>
        <taxon>Spermatophyta</taxon>
        <taxon>Magnoliopsida</taxon>
        <taxon>eudicotyledons</taxon>
        <taxon>Gunneridae</taxon>
        <taxon>Pentapetalae</taxon>
        <taxon>asterids</taxon>
        <taxon>lamiids</taxon>
        <taxon>Lamiales</taxon>
        <taxon>Lamiaceae</taxon>
        <taxon>Nepetoideae</taxon>
        <taxon>Mentheae</taxon>
        <taxon>Salviinae</taxon>
        <taxon>Salvia</taxon>
        <taxon>Salvia subgen. Calosphace</taxon>
        <taxon>core Calosphace</taxon>
    </lineage>
</organism>
<reference evidence="3" key="1">
    <citation type="submission" date="2018-01" db="EMBL/GenBank/DDBJ databases">
        <authorList>
            <person name="Mao J.F."/>
        </authorList>
    </citation>
    <scope>NUCLEOTIDE SEQUENCE</scope>
    <source>
        <strain evidence="3">Huo1</strain>
        <tissue evidence="3">Leaf</tissue>
    </source>
</reference>
<feature type="region of interest" description="Disordered" evidence="1">
    <location>
        <begin position="881"/>
        <end position="906"/>
    </location>
</feature>
<dbReference type="Proteomes" id="UP000298416">
    <property type="component" value="Unassembled WGS sequence"/>
</dbReference>
<evidence type="ECO:0000259" key="2">
    <source>
        <dbReference type="Pfam" id="PF14309"/>
    </source>
</evidence>
<feature type="domain" description="DUF4378" evidence="2">
    <location>
        <begin position="591"/>
        <end position="738"/>
    </location>
</feature>
<reference evidence="3" key="2">
    <citation type="submission" date="2020-08" db="EMBL/GenBank/DDBJ databases">
        <title>Plant Genome Project.</title>
        <authorList>
            <person name="Zhang R.-G."/>
        </authorList>
    </citation>
    <scope>NUCLEOTIDE SEQUENCE</scope>
    <source>
        <strain evidence="3">Huo1</strain>
        <tissue evidence="3">Leaf</tissue>
    </source>
</reference>
<dbReference type="PANTHER" id="PTHR46836:SF7">
    <property type="entry name" value="PHOSPHATIDYLINOSITOL N-ACETYGLUCOSAMINLYTRANSFERASE SUBUNIT P-LIKE PROTEIN"/>
    <property type="match status" value="1"/>
</dbReference>
<dbReference type="EMBL" id="PNBA02000007">
    <property type="protein sequence ID" value="KAG6419582.1"/>
    <property type="molecule type" value="Genomic_DNA"/>
</dbReference>
<name>A0A8X8ZV31_SALSN</name>
<evidence type="ECO:0000313" key="4">
    <source>
        <dbReference type="Proteomes" id="UP000298416"/>
    </source>
</evidence>
<protein>
    <recommendedName>
        <fullName evidence="2">DUF4378 domain-containing protein</fullName>
    </recommendedName>
</protein>
<evidence type="ECO:0000313" key="3">
    <source>
        <dbReference type="EMBL" id="KAG6419582.1"/>
    </source>
</evidence>
<dbReference type="InterPro" id="IPR025486">
    <property type="entry name" value="DUF4378"/>
</dbReference>
<dbReference type="Pfam" id="PF14309">
    <property type="entry name" value="DUF4378"/>
    <property type="match status" value="1"/>
</dbReference>
<keyword evidence="4" id="KW-1185">Reference proteome</keyword>
<evidence type="ECO:0000256" key="1">
    <source>
        <dbReference type="SAM" id="MobiDB-lite"/>
    </source>
</evidence>
<gene>
    <name evidence="3" type="ORF">SASPL_121804</name>
</gene>
<comment type="caution">
    <text evidence="3">The sequence shown here is derived from an EMBL/GenBank/DDBJ whole genome shotgun (WGS) entry which is preliminary data.</text>
</comment>
<dbReference type="AlphaFoldDB" id="A0A8X8ZV31"/>
<sequence length="906" mass="102042">MKDYQERWKSGCRNSVIASLMGFDEHPKSPFHEKRRGLSERYVRASASIGLRPGRLVSVGRSCRKDNEGVQASISESDNASDRFLNSRSSSVRKGIRYSGNDCAPVSNSLVGAGHESRKSIGENDEHYPKNVLRCQQKLEFSIDCTGIKPISKNVVYDLKDDELDVHSSRGYREQQESLKPVIRNLTNELIHEELPVNSNVSLGRRCNACSRAMNRISQQESFRSKFEAELRYGSYSHHPHSLLHRPSLVNGSKKQNLQRWKMANKFQEFGDSRRNETLNQILALANRISKTRNLDVKCGTTGLCNPTSSSSSLPSSIDVGDDETLKSLPVSEFEEVKDILSTEWSSTENELIATENMSKAPTTSGNEYLESKNGKGKEQFQIYLGADETMSPGSKVSELSSCSFSCFGSALNNPEAYILSIRDEMDNNLESEFGKELSATVGVSSQTNGDLKSESNLCSKLEECGKSSAVEELLSREGSLNEYFKEESAYSNFSAIVPLESLENLKRINQHSPDSVLESLDIKSSSFEWLDSAGLRLQLESLNFDSGETYSEGSVMVVSGEDDFEEGFGILHHDSRKVKWWLGDGDSRNFSYMVDVLDESGFFGKNSFMDFKMWYCLECPINPLVFETLEKKYGKQAYWKSSERQLLFDRINSGVLEIFNPIINFHSVSTSIRKKLCASLRLDEVVDELWTKLISQEKEVSKELSKKAMAEWLELEEGIDIICRELEGSLFDELAMEFTSFTAHFGKIHEKHRDGQMGVSISDKVLGMICNAFVFSRRALHRNLDYWECGFLLNFHIDRLFFHSTKDHLLQSVEELKEVAKMAVEDFQALSLVMERVRSCGDSPLRLEFLAYWSMVSVISGVKFELVTFVSRGRAAVEEVAGDGRHGGGEEEEGGGEDQDKVEEN</sequence>